<feature type="binding site" evidence="2">
    <location>
        <position position="76"/>
    </location>
    <ligand>
        <name>Mg(2+)</name>
        <dbReference type="ChEBI" id="CHEBI:18420"/>
        <label>4</label>
    </ligand>
</feature>
<dbReference type="InterPro" id="IPR016188">
    <property type="entry name" value="PurM-like_N"/>
</dbReference>
<dbReference type="InterPro" id="IPR036676">
    <property type="entry name" value="PurM-like_C_sf"/>
</dbReference>
<gene>
    <name evidence="2" type="primary">thiL</name>
    <name evidence="3" type="ORF">MCB1EB_0139</name>
</gene>
<feature type="binding site" evidence="2">
    <location>
        <position position="48"/>
    </location>
    <ligand>
        <name>Mg(2+)</name>
        <dbReference type="ChEBI" id="CHEBI:18420"/>
        <label>2</label>
    </ligand>
</feature>
<dbReference type="Proteomes" id="UP000282597">
    <property type="component" value="Chromosome"/>
</dbReference>
<feature type="binding site" evidence="2">
    <location>
        <position position="46"/>
    </location>
    <ligand>
        <name>Mg(2+)</name>
        <dbReference type="ChEBI" id="CHEBI:18420"/>
        <label>4</label>
    </ligand>
</feature>
<accession>A0A2Z6ESB7</accession>
<dbReference type="PANTHER" id="PTHR30270:SF0">
    <property type="entry name" value="THIAMINE-MONOPHOSPHATE KINASE"/>
    <property type="match status" value="1"/>
</dbReference>
<keyword evidence="1 2" id="KW-0784">Thiamine biosynthesis</keyword>
<dbReference type="Gene3D" id="3.30.1330.10">
    <property type="entry name" value="PurM-like, N-terminal domain"/>
    <property type="match status" value="1"/>
</dbReference>
<sequence length="330" mass="35442">MLTEFDVIERFFTRSHLTRHTPGITLGVGDDCALLNPALGYQLAISTDMLVAGRHFFADTDPRGLGHKALAVNLSDLAAMGATPRAFTLALALPEAHAQWLAPFSEGLFALADEYDCALIGGDTTAGPLNLCLTVFGEVKHGRALTRAAACVGDDIWVSGRLGDARLALGVLRQEWALASDDWPAVQRALEWPQPRIQLGQALTDLAHAALDLSDGLAGDLMHLVKRSKVNAVVEVEQLPRSAILKKQPLAIQQHCTLSGGDDYELCFTAPPNARAAITALEKNLGLPLTRIGTITPFDPSQAPIIWRTANHAPLLTPLRGFDHFAPHAP</sequence>
<dbReference type="EMBL" id="AP018150">
    <property type="protein sequence ID" value="BBE08300.1"/>
    <property type="molecule type" value="Genomic_DNA"/>
</dbReference>
<protein>
    <recommendedName>
        <fullName evidence="2">Thiamine-monophosphate kinase</fullName>
        <shortName evidence="2">TMP kinase</shortName>
        <shortName evidence="2">Thiamine-phosphate kinase</shortName>
        <ecNumber evidence="2">2.7.4.16</ecNumber>
    </recommendedName>
</protein>
<dbReference type="SUPFAM" id="SSF55326">
    <property type="entry name" value="PurM N-terminal domain-like"/>
    <property type="match status" value="1"/>
</dbReference>
<name>A0A2Z6ESB7_9BURK</name>
<feature type="binding site" evidence="2">
    <location>
        <position position="31"/>
    </location>
    <ligand>
        <name>Mg(2+)</name>
        <dbReference type="ChEBI" id="CHEBI:18420"/>
        <label>4</label>
    </ligand>
</feature>
<feature type="binding site" evidence="2">
    <location>
        <position position="214"/>
    </location>
    <ligand>
        <name>ATP</name>
        <dbReference type="ChEBI" id="CHEBI:30616"/>
    </ligand>
</feature>
<dbReference type="GO" id="GO:0000287">
    <property type="term" value="F:magnesium ion binding"/>
    <property type="evidence" value="ECO:0007669"/>
    <property type="project" value="UniProtKB-UniRule"/>
</dbReference>
<feature type="binding site" evidence="2">
    <location>
        <position position="48"/>
    </location>
    <ligand>
        <name>Mg(2+)</name>
        <dbReference type="ChEBI" id="CHEBI:18420"/>
        <label>1</label>
    </ligand>
</feature>
<keyword evidence="2" id="KW-0808">Transferase</keyword>
<dbReference type="GO" id="GO:0009030">
    <property type="term" value="F:thiamine-phosphate kinase activity"/>
    <property type="evidence" value="ECO:0007669"/>
    <property type="project" value="UniProtKB-UniRule"/>
</dbReference>
<feature type="binding site" evidence="2">
    <location>
        <position position="123"/>
    </location>
    <ligand>
        <name>Mg(2+)</name>
        <dbReference type="ChEBI" id="CHEBI:18420"/>
        <label>1</label>
    </ligand>
</feature>
<dbReference type="Pfam" id="PF00586">
    <property type="entry name" value="AIRS"/>
    <property type="match status" value="1"/>
</dbReference>
<keyword evidence="4" id="KW-1185">Reference proteome</keyword>
<dbReference type="GO" id="GO:0005524">
    <property type="term" value="F:ATP binding"/>
    <property type="evidence" value="ECO:0007669"/>
    <property type="project" value="UniProtKB-UniRule"/>
</dbReference>
<feature type="binding site" evidence="2">
    <location>
        <position position="31"/>
    </location>
    <ligand>
        <name>Mg(2+)</name>
        <dbReference type="ChEBI" id="CHEBI:18420"/>
        <label>3</label>
    </ligand>
</feature>
<feature type="binding site" evidence="2">
    <location>
        <position position="262"/>
    </location>
    <ligand>
        <name>substrate</name>
    </ligand>
</feature>
<dbReference type="RefSeq" id="WP_045363672.1">
    <property type="nucleotide sequence ID" value="NZ_AP018150.1"/>
</dbReference>
<comment type="caution">
    <text evidence="2">Lacks conserved residue(s) required for the propagation of feature annotation.</text>
</comment>
<feature type="binding site" evidence="2">
    <location>
        <position position="76"/>
    </location>
    <ligand>
        <name>Mg(2+)</name>
        <dbReference type="ChEBI" id="CHEBI:18420"/>
        <label>2</label>
    </ligand>
</feature>
<dbReference type="Gene3D" id="3.90.650.10">
    <property type="entry name" value="PurM-like C-terminal domain"/>
    <property type="match status" value="1"/>
</dbReference>
<feature type="binding site" evidence="2">
    <location>
        <position position="47"/>
    </location>
    <ligand>
        <name>Mg(2+)</name>
        <dbReference type="ChEBI" id="CHEBI:18420"/>
        <label>1</label>
    </ligand>
</feature>
<dbReference type="NCBIfam" id="TIGR01379">
    <property type="entry name" value="thiL"/>
    <property type="match status" value="1"/>
</dbReference>
<dbReference type="Pfam" id="PF02769">
    <property type="entry name" value="AIRS_C"/>
    <property type="match status" value="1"/>
</dbReference>
<feature type="binding site" evidence="2">
    <location>
        <position position="76"/>
    </location>
    <ligand>
        <name>Mg(2+)</name>
        <dbReference type="ChEBI" id="CHEBI:18420"/>
        <label>3</label>
    </ligand>
</feature>
<feature type="binding site" evidence="2">
    <location>
        <position position="212"/>
    </location>
    <ligand>
        <name>Mg(2+)</name>
        <dbReference type="ChEBI" id="CHEBI:18420"/>
        <label>3</label>
    </ligand>
</feature>
<keyword evidence="2" id="KW-0479">Metal-binding</keyword>
<comment type="similarity">
    <text evidence="2">Belongs to the thiamine-monophosphate kinase family.</text>
</comment>
<dbReference type="InterPro" id="IPR010918">
    <property type="entry name" value="PurM-like_C_dom"/>
</dbReference>
<dbReference type="KEGG" id="mcys:MCB1EB_0139"/>
<dbReference type="GO" id="GO:0009229">
    <property type="term" value="P:thiamine diphosphate biosynthetic process"/>
    <property type="evidence" value="ECO:0007669"/>
    <property type="project" value="UniProtKB-UniRule"/>
</dbReference>
<keyword evidence="2 3" id="KW-0418">Kinase</keyword>
<dbReference type="UniPathway" id="UPA00060">
    <property type="reaction ID" value="UER00142"/>
</dbReference>
<feature type="binding site" evidence="2">
    <location>
        <position position="147"/>
    </location>
    <ligand>
        <name>ATP</name>
        <dbReference type="ChEBI" id="CHEBI:30616"/>
    </ligand>
</feature>
<dbReference type="HAMAP" id="MF_02128">
    <property type="entry name" value="TMP_kinase"/>
    <property type="match status" value="1"/>
</dbReference>
<keyword evidence="2" id="KW-0460">Magnesium</keyword>
<dbReference type="InterPro" id="IPR036921">
    <property type="entry name" value="PurM-like_N_sf"/>
</dbReference>
<dbReference type="PANTHER" id="PTHR30270">
    <property type="entry name" value="THIAMINE-MONOPHOSPHATE KINASE"/>
    <property type="match status" value="1"/>
</dbReference>
<comment type="function">
    <text evidence="2">Catalyzes the ATP-dependent phosphorylation of thiamine-monophosphate (TMP) to form thiamine-pyrophosphate (TPP), the active form of vitamin B1.</text>
</comment>
<comment type="pathway">
    <text evidence="2">Cofactor biosynthesis; thiamine diphosphate biosynthesis; thiamine diphosphate from thiamine phosphate: step 1/1.</text>
</comment>
<comment type="miscellaneous">
    <text evidence="2">Reaction mechanism of ThiL seems to utilize a direct, inline transfer of the gamma-phosphate of ATP to TMP rather than a phosphorylated enzyme intermediate.</text>
</comment>
<keyword evidence="2" id="KW-0547">Nucleotide-binding</keyword>
<dbReference type="CDD" id="cd02194">
    <property type="entry name" value="ThiL"/>
    <property type="match status" value="1"/>
</dbReference>
<evidence type="ECO:0000256" key="2">
    <source>
        <dbReference type="HAMAP-Rule" id="MF_02128"/>
    </source>
</evidence>
<dbReference type="SUPFAM" id="SSF56042">
    <property type="entry name" value="PurM C-terminal domain-like"/>
    <property type="match status" value="1"/>
</dbReference>
<evidence type="ECO:0000313" key="4">
    <source>
        <dbReference type="Proteomes" id="UP000282597"/>
    </source>
</evidence>
<proteinExistence type="inferred from homology"/>
<dbReference type="InterPro" id="IPR006283">
    <property type="entry name" value="ThiL-like"/>
</dbReference>
<comment type="catalytic activity">
    <reaction evidence="2">
        <text>thiamine phosphate + ATP = thiamine diphosphate + ADP</text>
        <dbReference type="Rhea" id="RHEA:15913"/>
        <dbReference type="ChEBI" id="CHEBI:30616"/>
        <dbReference type="ChEBI" id="CHEBI:37575"/>
        <dbReference type="ChEBI" id="CHEBI:58937"/>
        <dbReference type="ChEBI" id="CHEBI:456216"/>
        <dbReference type="EC" id="2.7.4.16"/>
    </reaction>
</comment>
<dbReference type="PIRSF" id="PIRSF005303">
    <property type="entry name" value="Thiam_monoph_kin"/>
    <property type="match status" value="1"/>
</dbReference>
<feature type="binding site" evidence="2">
    <location>
        <position position="322"/>
    </location>
    <ligand>
        <name>substrate</name>
    </ligand>
</feature>
<dbReference type="EC" id="2.7.4.16" evidence="2"/>
<dbReference type="AlphaFoldDB" id="A0A2Z6ESB7"/>
<evidence type="ECO:0000313" key="3">
    <source>
        <dbReference type="EMBL" id="BBE08300.1"/>
    </source>
</evidence>
<evidence type="ECO:0000256" key="1">
    <source>
        <dbReference type="ARBA" id="ARBA00022977"/>
    </source>
</evidence>
<keyword evidence="2" id="KW-0067">ATP-binding</keyword>
<feature type="binding site" evidence="2">
    <location>
        <begin position="122"/>
        <end position="123"/>
    </location>
    <ligand>
        <name>ATP</name>
        <dbReference type="ChEBI" id="CHEBI:30616"/>
    </ligand>
</feature>
<organism evidence="3 4">
    <name type="scientific">Mycoavidus cysteinexigens</name>
    <dbReference type="NCBI Taxonomy" id="1553431"/>
    <lineage>
        <taxon>Bacteria</taxon>
        <taxon>Pseudomonadati</taxon>
        <taxon>Pseudomonadota</taxon>
        <taxon>Betaproteobacteria</taxon>
        <taxon>Burkholderiales</taxon>
        <taxon>Burkholderiaceae</taxon>
        <taxon>Mycoavidus</taxon>
    </lineage>
</organism>
<feature type="binding site" evidence="2">
    <location>
        <position position="215"/>
    </location>
    <ligand>
        <name>Mg(2+)</name>
        <dbReference type="ChEBI" id="CHEBI:18420"/>
        <label>5</label>
    </ligand>
</feature>
<dbReference type="GO" id="GO:0009228">
    <property type="term" value="P:thiamine biosynthetic process"/>
    <property type="evidence" value="ECO:0007669"/>
    <property type="project" value="UniProtKB-KW"/>
</dbReference>
<reference evidence="3 4" key="1">
    <citation type="journal article" date="2018" name="Microbes Environ.">
        <title>Comparative Genomic Insights into Endofungal Lifestyles of Two Bacterial Endosymbionts, Mycoavidus cysteinexigens and Burkholderia rhizoxinica.</title>
        <authorList>
            <person name="Sharmin D."/>
            <person name="Guo Y."/>
            <person name="Nishizawa T."/>
            <person name="Ohshima S."/>
            <person name="Sato Y."/>
            <person name="Takashima Y."/>
            <person name="Narisawa K."/>
            <person name="Ohta H."/>
        </authorList>
    </citation>
    <scope>NUCLEOTIDE SEQUENCE [LARGE SCALE GENOMIC DNA]</scope>
    <source>
        <strain evidence="3 4">B1-EB</strain>
    </source>
</reference>
<feature type="binding site" evidence="2">
    <location>
        <position position="55"/>
    </location>
    <ligand>
        <name>substrate</name>
    </ligand>
</feature>